<dbReference type="SUPFAM" id="SSF48371">
    <property type="entry name" value="ARM repeat"/>
    <property type="match status" value="1"/>
</dbReference>
<evidence type="ECO:0000256" key="2">
    <source>
        <dbReference type="ARBA" id="ARBA00012489"/>
    </source>
</evidence>
<dbReference type="EMBL" id="LNFO01001558">
    <property type="protein sequence ID" value="KUF90366.1"/>
    <property type="molecule type" value="Genomic_DNA"/>
</dbReference>
<dbReference type="PANTHER" id="PTHR12792:SF0">
    <property type="entry name" value="SEPARIN"/>
    <property type="match status" value="1"/>
</dbReference>
<evidence type="ECO:0000256" key="1">
    <source>
        <dbReference type="ARBA" id="ARBA00000451"/>
    </source>
</evidence>
<feature type="domain" description="SAP" evidence="5">
    <location>
        <begin position="1178"/>
        <end position="1212"/>
    </location>
</feature>
<dbReference type="InterPro" id="IPR016024">
    <property type="entry name" value="ARM-type_fold"/>
</dbReference>
<reference evidence="7 9" key="1">
    <citation type="submission" date="2015-11" db="EMBL/GenBank/DDBJ databases">
        <title>Genomes and virulence difference between two physiological races of Phytophthora nicotianae.</title>
        <authorList>
            <person name="Liu H."/>
            <person name="Ma X."/>
            <person name="Yu H."/>
            <person name="Fang D."/>
            <person name="Li Y."/>
            <person name="Wang X."/>
            <person name="Wang W."/>
            <person name="Dong Y."/>
            <person name="Xiao B."/>
        </authorList>
    </citation>
    <scope>NUCLEOTIDE SEQUENCE [LARGE SCALE GENOMIC DNA]</scope>
    <source>
        <strain evidence="9">race 0</strain>
        <strain evidence="7">Race 0</strain>
    </source>
</reference>
<evidence type="ECO:0000259" key="5">
    <source>
        <dbReference type="PROSITE" id="PS50800"/>
    </source>
</evidence>
<dbReference type="GO" id="GO:0051307">
    <property type="term" value="P:meiotic chromosome separation"/>
    <property type="evidence" value="ECO:0007669"/>
    <property type="project" value="TreeGrafter"/>
</dbReference>
<dbReference type="Proteomes" id="UP000052943">
    <property type="component" value="Unassembled WGS sequence"/>
</dbReference>
<dbReference type="PANTHER" id="PTHR12792">
    <property type="entry name" value="EXTRA SPINDLE POLES 1-RELATED"/>
    <property type="match status" value="1"/>
</dbReference>
<dbReference type="GO" id="GO:0006508">
    <property type="term" value="P:proteolysis"/>
    <property type="evidence" value="ECO:0007669"/>
    <property type="project" value="InterPro"/>
</dbReference>
<dbReference type="Pfam" id="PF03568">
    <property type="entry name" value="Separin_C"/>
    <property type="match status" value="1"/>
</dbReference>
<organism evidence="7 9">
    <name type="scientific">Phytophthora nicotianae</name>
    <name type="common">Potato buckeye rot agent</name>
    <name type="synonym">Phytophthora parasitica</name>
    <dbReference type="NCBI Taxonomy" id="4792"/>
    <lineage>
        <taxon>Eukaryota</taxon>
        <taxon>Sar</taxon>
        <taxon>Stramenopiles</taxon>
        <taxon>Oomycota</taxon>
        <taxon>Peronosporomycetes</taxon>
        <taxon>Peronosporales</taxon>
        <taxon>Peronosporaceae</taxon>
        <taxon>Phytophthora</taxon>
    </lineage>
</organism>
<dbReference type="GO" id="GO:0005634">
    <property type="term" value="C:nucleus"/>
    <property type="evidence" value="ECO:0007669"/>
    <property type="project" value="InterPro"/>
</dbReference>
<accession>A0A0W8CQV5</accession>
<name>A0A0W8CQV5_PHYNI</name>
<dbReference type="GO" id="GO:0072686">
    <property type="term" value="C:mitotic spindle"/>
    <property type="evidence" value="ECO:0007669"/>
    <property type="project" value="TreeGrafter"/>
</dbReference>
<evidence type="ECO:0000256" key="3">
    <source>
        <dbReference type="ARBA" id="ARBA00022801"/>
    </source>
</evidence>
<dbReference type="OrthoDB" id="10255632at2759"/>
<gene>
    <name evidence="8" type="ORF">AM587_10012000</name>
    <name evidence="7" type="ORF">AM587_10013350</name>
</gene>
<comment type="catalytic activity">
    <reaction evidence="1">
        <text>All bonds known to be hydrolyzed by this endopeptidase have arginine in P1 and an acidic residue in P4. P6 is often occupied by an acidic residue or by a hydroxy-amino-acid residue, the phosphorylation of which enhances cleavage.</text>
        <dbReference type="EC" id="3.4.22.49"/>
    </reaction>
</comment>
<feature type="domain" description="Peptidase C50" evidence="6">
    <location>
        <begin position="1283"/>
        <end position="1382"/>
    </location>
</feature>
<dbReference type="InterPro" id="IPR005314">
    <property type="entry name" value="Peptidase_C50"/>
</dbReference>
<dbReference type="EC" id="3.4.22.49" evidence="2"/>
<dbReference type="SMART" id="SM00513">
    <property type="entry name" value="SAP"/>
    <property type="match status" value="1"/>
</dbReference>
<sequence length="1867" mass="206708">MDVILSVRCCLADNSATTKPALRMLSRHVTSVRELLDNAIMDGKLSDSIINGVLGDLNSIARECYSCATRCYKVGNYQDTISALLGAFEVVESYLEYVMCSNLDVEGIHEAHTQLKADAIASLLAHCYRELGNCTKSRLFTGYSILYCGDIHEIIPRAIVDKYVSCILEEAKFMEEEEQPSIINEFKIFLDNITHVFKSRQISEHQIVTLWREFRDAFDRASATIVVSLRGKSCALSGDVDMSSVIRVQMCCELEHYLTVKLVKKKMKAINGEFPISILLDVSQSLADRKLIYCCYYAKRNIRDTIEGLRLVHHSLAEATENLLNFCDAVGVDLGGIYGWCGVVTMEMALLVSYGGSSDEYVASGNISVSEESAIADIERCLAYWDGEDSCGFLFDGLYAVQCLESVYNTLSLISCSPLEQAARKLLQTLHMSENAQGLMSSVIPPPIGLMVMDSREMVLTVEEGAATAGDNREMQLFEQVDRDLFAAKTSHLGAIRDQACQHLLSAMTTLGDIKQNVKYCQTATVAKGIGMRELFVHTILSDIHFYEGRSKDAITEAKSALQVCWKMAKKFTAPSSHTEAACFELPREISAAEYLQRKSAHFLYFMALECSSWDLLLAAKVSLCRIASLYSLADQPHRAASYLTEAMRLVGGLNLRFFRRGPFYEYAELELNANHLEKAKVAMSLLSLNPKPNQQSKTNHSIADEHRSTIQFDPAIIEQKCDEIVQQGDVHLSEAKHQEALACYAKAIEIVDVTEDCQSSISKRLGRVKARCWRKYTRLQSQTSDFSNVSAVKSLLVSMKKLKRSLKSCDVHLERVKSMLELGRINTRLLRSASPRAFTSLGRTLSLLEGAYLLGDHLGIPHLNQELRTALGMAYFAEIEENTRDDASSMDGGARAAFLSWASCALLANAGSDDAISIAMDNDTSTQDGLVVQLEQLAAGSNAFQKQEPQEYLTRMAQGIAEKVQHLPDNWVIVSLTIGLSSELVVTRIPTNGSTPISFCLPTVSWSKCIREMDAIIQNSRQGLSGHTAEETSSWNDEQKRKWWDNRKLLDRRIEKVVISMQKKLGFWRCLLVGGSTFESQIVRQCWELLTQTKTGPIKLAERNQTLLCAISNAQQYLPDSEVIDGLKHIAAEIEVPLSDSVSREVLQVLRTNQNDFVTNSTEATHSNLTNLSTDKIARMKVGEVKQLLAAEGLNIDGLKKELVKRLIAARDAALVDRIRTSTGCCDGGNTADVSTILILNHQLQQFPWEGMDVMDLCSGVTRMPSLDLIMQNAKLLSPVRRDRVRYLLNPAGDLKSTQNQLGPILEGGATTYGWEGIVGEIPDPDKLRNYLLAADLYIYCGHGSGEAYLHRDKILSLKSNCSAALLFGCSSGRLEREGIFGPSGAVLAYVRAGSPAVLAMLWDVTDRDIDQLSVKVLQEWLLSDNKDDSRSLAQVLQSSRGVCKLKYLNGHAAVCYGLPLNIVLLLRPNLQFRDMFYISNDESANQSAPLTWREVTMSAAARKHVRVLAGSTYGRCVLGLAGFLTIATEHLAAFVKQMYGDVGEDDLKIVHEILLLLAETVVDEDNATFIARIGAHPLLMRLMEHDNEEIQEAAAEVVTACTSSPSAITFPHRVRQVGEVQLLWPRAVPLPFDPRDNVPKNADGTQGTLNVLIRQVPTRMTGQRKTGYLLWGAAFVLARWIHKHRDLFVGKSVLEVGSGLGLGGITAARYAQNTTLTDYQADTCTALEYNVQLNKPFTHEYDPSKPDVKVSLLDWDLTKSIEAVPKAEVVIASDIICEPSTAEGFLRVVRHHVLSNPNSVAYLMNANSHSRFGVVHLHALLAASTDLSYSITPVDELPDSAELLETVSDAQELSYEFYEIRAASS</sequence>
<protein>
    <recommendedName>
        <fullName evidence="2">separase</fullName>
        <ecNumber evidence="2">3.4.22.49</ecNumber>
    </recommendedName>
</protein>
<dbReference type="GO" id="GO:0004197">
    <property type="term" value="F:cysteine-type endopeptidase activity"/>
    <property type="evidence" value="ECO:0007669"/>
    <property type="project" value="InterPro"/>
</dbReference>
<dbReference type="Pfam" id="PF10294">
    <property type="entry name" value="Methyltransf_16"/>
    <property type="match status" value="1"/>
</dbReference>
<proteinExistence type="predicted"/>
<evidence type="ECO:0000313" key="8">
    <source>
        <dbReference type="EMBL" id="KUF90366.1"/>
    </source>
</evidence>
<dbReference type="PROSITE" id="PS51700">
    <property type="entry name" value="SEPARIN"/>
    <property type="match status" value="1"/>
</dbReference>
<dbReference type="InterPro" id="IPR036361">
    <property type="entry name" value="SAP_dom_sf"/>
</dbReference>
<dbReference type="InterPro" id="IPR029063">
    <property type="entry name" value="SAM-dependent_MTases_sf"/>
</dbReference>
<dbReference type="GO" id="GO:0005737">
    <property type="term" value="C:cytoplasm"/>
    <property type="evidence" value="ECO:0007669"/>
    <property type="project" value="TreeGrafter"/>
</dbReference>
<evidence type="ECO:0000259" key="6">
    <source>
        <dbReference type="PROSITE" id="PS51700"/>
    </source>
</evidence>
<dbReference type="InterPro" id="IPR030397">
    <property type="entry name" value="SEPARIN_core_dom"/>
</dbReference>
<evidence type="ECO:0000313" key="7">
    <source>
        <dbReference type="EMBL" id="KUF86393.1"/>
    </source>
</evidence>
<evidence type="ECO:0000313" key="9">
    <source>
        <dbReference type="Proteomes" id="UP000052943"/>
    </source>
</evidence>
<keyword evidence="4" id="KW-0159">Chromosome partition</keyword>
<dbReference type="EMBL" id="LNFO01002290">
    <property type="protein sequence ID" value="KUF86393.1"/>
    <property type="molecule type" value="Genomic_DNA"/>
</dbReference>
<dbReference type="InterPro" id="IPR011989">
    <property type="entry name" value="ARM-like"/>
</dbReference>
<dbReference type="Gene3D" id="1.10.720.30">
    <property type="entry name" value="SAP domain"/>
    <property type="match status" value="1"/>
</dbReference>
<dbReference type="Gene3D" id="3.40.50.150">
    <property type="entry name" value="Vaccinia Virus protein VP39"/>
    <property type="match status" value="1"/>
</dbReference>
<keyword evidence="3" id="KW-0378">Hydrolase</keyword>
<dbReference type="SUPFAM" id="SSF68906">
    <property type="entry name" value="SAP domain"/>
    <property type="match status" value="1"/>
</dbReference>
<dbReference type="Gene3D" id="1.25.10.10">
    <property type="entry name" value="Leucine-rich Repeat Variant"/>
    <property type="match status" value="1"/>
</dbReference>
<dbReference type="STRING" id="4790.A0A0W8CQV5"/>
<dbReference type="InterPro" id="IPR019410">
    <property type="entry name" value="Methyltransf_16"/>
</dbReference>
<dbReference type="SUPFAM" id="SSF53335">
    <property type="entry name" value="S-adenosyl-L-methionine-dependent methyltransferases"/>
    <property type="match status" value="1"/>
</dbReference>
<dbReference type="PROSITE" id="PS50800">
    <property type="entry name" value="SAP"/>
    <property type="match status" value="1"/>
</dbReference>
<evidence type="ECO:0000256" key="4">
    <source>
        <dbReference type="ARBA" id="ARBA00022829"/>
    </source>
</evidence>
<comment type="caution">
    <text evidence="7">The sequence shown here is derived from an EMBL/GenBank/DDBJ whole genome shotgun (WGS) entry which is preliminary data.</text>
</comment>
<dbReference type="InterPro" id="IPR003034">
    <property type="entry name" value="SAP_dom"/>
</dbReference>